<proteinExistence type="predicted"/>
<dbReference type="Gene3D" id="2.120.10.30">
    <property type="entry name" value="TolB, C-terminal domain"/>
    <property type="match status" value="2"/>
</dbReference>
<accession>A0A0L8FR18</accession>
<protein>
    <recommendedName>
        <fullName evidence="2">SMP-30/Gluconolactonase/LRE-like region domain-containing protein</fullName>
    </recommendedName>
</protein>
<dbReference type="InterPro" id="IPR011042">
    <property type="entry name" value="6-blade_b-propeller_TolB-like"/>
</dbReference>
<name>A0A0L8FR18_OCTBM</name>
<dbReference type="STRING" id="37653.A0A0L8FR18"/>
<evidence type="ECO:0000313" key="1">
    <source>
        <dbReference type="EMBL" id="KOF66860.1"/>
    </source>
</evidence>
<evidence type="ECO:0008006" key="2">
    <source>
        <dbReference type="Google" id="ProtNLM"/>
    </source>
</evidence>
<dbReference type="OMA" id="HHPRRAC"/>
<reference evidence="1" key="1">
    <citation type="submission" date="2015-07" db="EMBL/GenBank/DDBJ databases">
        <title>MeaNS - Measles Nucleotide Surveillance Program.</title>
        <authorList>
            <person name="Tran T."/>
            <person name="Druce J."/>
        </authorList>
    </citation>
    <scope>NUCLEOTIDE SEQUENCE</scope>
    <source>
        <strain evidence="1">UCB-OBI-ISO-001</strain>
        <tissue evidence="1">Gonad</tissue>
    </source>
</reference>
<organism evidence="1">
    <name type="scientific">Octopus bimaculoides</name>
    <name type="common">California two-spotted octopus</name>
    <dbReference type="NCBI Taxonomy" id="37653"/>
    <lineage>
        <taxon>Eukaryota</taxon>
        <taxon>Metazoa</taxon>
        <taxon>Spiralia</taxon>
        <taxon>Lophotrochozoa</taxon>
        <taxon>Mollusca</taxon>
        <taxon>Cephalopoda</taxon>
        <taxon>Coleoidea</taxon>
        <taxon>Octopodiformes</taxon>
        <taxon>Octopoda</taxon>
        <taxon>Incirrata</taxon>
        <taxon>Octopodidae</taxon>
        <taxon>Octopus</taxon>
    </lineage>
</organism>
<dbReference type="KEGG" id="obi:106881864"/>
<dbReference type="OrthoDB" id="6043843at2759"/>
<dbReference type="AlphaFoldDB" id="A0A0L8FR18"/>
<sequence>MRESGQSQVKMADSATAKVEREKVGLLQEFSAELPDDEYTCRLHSILTIEDNNIAVIDFNNKRLKLFNQSGGFLHSVEFDHHPRRACLTPTKDIIVTLKGISQLAIIQYIDHQLRITNTIQTDKEYIDIDAIDHKRLVANMCGYIDVLNYEGKVLNRINHYIGEGTEGLRVKFPSSLRTRNNLLYTTEVRYNGDRSLGLQCMICCDLFGKAIFVYKGPKEPLLFPCGVTLDKYGNIYIACRVTSRIYKIEPNGSMESLLLSKSDGLSQPWCMWVTENMRLIFTEYESSIIRMFQLPLK</sequence>
<dbReference type="EMBL" id="KQ427619">
    <property type="protein sequence ID" value="KOF66860.1"/>
    <property type="molecule type" value="Genomic_DNA"/>
</dbReference>
<dbReference type="SUPFAM" id="SSF63829">
    <property type="entry name" value="Calcium-dependent phosphotriesterase"/>
    <property type="match status" value="1"/>
</dbReference>
<gene>
    <name evidence="1" type="ORF">OCBIM_22011070mg</name>
</gene>